<organism evidence="2 3">
    <name type="scientific">Mycena alexandri</name>
    <dbReference type="NCBI Taxonomy" id="1745969"/>
    <lineage>
        <taxon>Eukaryota</taxon>
        <taxon>Fungi</taxon>
        <taxon>Dikarya</taxon>
        <taxon>Basidiomycota</taxon>
        <taxon>Agaricomycotina</taxon>
        <taxon>Agaricomycetes</taxon>
        <taxon>Agaricomycetidae</taxon>
        <taxon>Agaricales</taxon>
        <taxon>Marasmiineae</taxon>
        <taxon>Mycenaceae</taxon>
        <taxon>Mycena</taxon>
    </lineage>
</organism>
<comment type="caution">
    <text evidence="2">The sequence shown here is derived from an EMBL/GenBank/DDBJ whole genome shotgun (WGS) entry which is preliminary data.</text>
</comment>
<feature type="region of interest" description="Disordered" evidence="1">
    <location>
        <begin position="1"/>
        <end position="22"/>
    </location>
</feature>
<protein>
    <submittedName>
        <fullName evidence="2">Uncharacterized protein</fullName>
    </submittedName>
</protein>
<dbReference type="Proteomes" id="UP001218188">
    <property type="component" value="Unassembled WGS sequence"/>
</dbReference>
<reference evidence="2" key="1">
    <citation type="submission" date="2023-03" db="EMBL/GenBank/DDBJ databases">
        <title>Massive genome expansion in bonnet fungi (Mycena s.s.) driven by repeated elements and novel gene families across ecological guilds.</title>
        <authorList>
            <consortium name="Lawrence Berkeley National Laboratory"/>
            <person name="Harder C.B."/>
            <person name="Miyauchi S."/>
            <person name="Viragh M."/>
            <person name="Kuo A."/>
            <person name="Thoen E."/>
            <person name="Andreopoulos B."/>
            <person name="Lu D."/>
            <person name="Skrede I."/>
            <person name="Drula E."/>
            <person name="Henrissat B."/>
            <person name="Morin E."/>
            <person name="Kohler A."/>
            <person name="Barry K."/>
            <person name="LaButti K."/>
            <person name="Morin E."/>
            <person name="Salamov A."/>
            <person name="Lipzen A."/>
            <person name="Mereny Z."/>
            <person name="Hegedus B."/>
            <person name="Baldrian P."/>
            <person name="Stursova M."/>
            <person name="Weitz H."/>
            <person name="Taylor A."/>
            <person name="Grigoriev I.V."/>
            <person name="Nagy L.G."/>
            <person name="Martin F."/>
            <person name="Kauserud H."/>
        </authorList>
    </citation>
    <scope>NUCLEOTIDE SEQUENCE</scope>
    <source>
        <strain evidence="2">CBHHK200</strain>
    </source>
</reference>
<sequence>MRRGGGRAQDVHGGRGVRGVRPTQVRGDVYVHRVSPPRSRSRFPGFSSMLLIYGVGIACEGEGVSVDTEVEAVRVRGGARREGGRIGLQVGGVSTAPAACGAGDGDVDEQLVAPSRCPTGSGAQTSSLANAAIYTHATVGTGLREFARTGSWRQQGVVFSHRVLAVHSDSRSGIHAGGVDLRMDVNPGTSGQRTRLKLLVGRCRWAARSCCGRGGMRPRVSRSGVHAQTLIREILVRGLATLGVAANGDAAWVLTRFYRGEPWTATVSSATRVEESRTVVHIQLLLGPGIPKREHAA</sequence>
<name>A0AAD6XBQ4_9AGAR</name>
<accession>A0AAD6XBQ4</accession>
<proteinExistence type="predicted"/>
<keyword evidence="3" id="KW-1185">Reference proteome</keyword>
<evidence type="ECO:0000313" key="3">
    <source>
        <dbReference type="Proteomes" id="UP001218188"/>
    </source>
</evidence>
<gene>
    <name evidence="2" type="ORF">C8F04DRAFT_1229913</name>
</gene>
<evidence type="ECO:0000256" key="1">
    <source>
        <dbReference type="SAM" id="MobiDB-lite"/>
    </source>
</evidence>
<dbReference type="AlphaFoldDB" id="A0AAD6XBQ4"/>
<evidence type="ECO:0000313" key="2">
    <source>
        <dbReference type="EMBL" id="KAJ7042156.1"/>
    </source>
</evidence>
<dbReference type="EMBL" id="JARJCM010000013">
    <property type="protein sequence ID" value="KAJ7042156.1"/>
    <property type="molecule type" value="Genomic_DNA"/>
</dbReference>